<keyword evidence="2" id="KW-1185">Reference proteome</keyword>
<evidence type="ECO:0000313" key="2">
    <source>
        <dbReference type="Proteomes" id="UP000019024"/>
    </source>
</evidence>
<dbReference type="Proteomes" id="UP000019024">
    <property type="component" value="Chromosome"/>
</dbReference>
<evidence type="ECO:0000313" key="1">
    <source>
        <dbReference type="EMBL" id="AHG01051.1"/>
    </source>
</evidence>
<gene>
    <name evidence="1" type="ORF">HALLA_14445</name>
</gene>
<name>W0JQP2_9EURY</name>
<dbReference type="STRING" id="797299.HALLA_14445"/>
<accession>W0JQP2</accession>
<dbReference type="HOGENOM" id="CLU_3362508_0_0_2"/>
<protein>
    <submittedName>
        <fullName evidence="1">Uncharacterized protein</fullName>
    </submittedName>
</protein>
<dbReference type="EMBL" id="CP007055">
    <property type="protein sequence ID" value="AHG01051.1"/>
    <property type="molecule type" value="Genomic_DNA"/>
</dbReference>
<organism evidence="1 2">
    <name type="scientific">Halostagnicola larsenii XH-48</name>
    <dbReference type="NCBI Taxonomy" id="797299"/>
    <lineage>
        <taxon>Archaea</taxon>
        <taxon>Methanobacteriati</taxon>
        <taxon>Methanobacteriota</taxon>
        <taxon>Stenosarchaea group</taxon>
        <taxon>Halobacteria</taxon>
        <taxon>Halobacteriales</taxon>
        <taxon>Natrialbaceae</taxon>
        <taxon>Halostagnicola</taxon>
    </lineage>
</organism>
<sequence length="35" mass="4046">MGIASNCVESRRIVSSRFDWTSRRNSHRIVPSIAR</sequence>
<dbReference type="KEGG" id="hlr:HALLA_14445"/>
<proteinExistence type="predicted"/>
<dbReference type="AlphaFoldDB" id="W0JQP2"/>
<reference evidence="1 2" key="1">
    <citation type="submission" date="2014-01" db="EMBL/GenBank/DDBJ databases">
        <authorList>
            <consortium name="DOE Joint Genome Institute"/>
            <person name="Anderson I."/>
            <person name="Huntemann M."/>
            <person name="Han J."/>
            <person name="Chen A."/>
            <person name="Kyrpides N."/>
            <person name="Mavromatis K."/>
            <person name="Markowitz V."/>
            <person name="Palaniappan K."/>
            <person name="Ivanova N."/>
            <person name="Schaumberg A."/>
            <person name="Pati A."/>
            <person name="Liolios K."/>
            <person name="Nordberg H.P."/>
            <person name="Cantor M.N."/>
            <person name="Hua S.X."/>
            <person name="Woyke T."/>
        </authorList>
    </citation>
    <scope>NUCLEOTIDE SEQUENCE [LARGE SCALE GENOMIC DNA]</scope>
    <source>
        <strain evidence="1 2">XH-48</strain>
    </source>
</reference>